<dbReference type="EMBL" id="BMHH01000005">
    <property type="protein sequence ID" value="GGA88546.1"/>
    <property type="molecule type" value="Genomic_DNA"/>
</dbReference>
<proteinExistence type="predicted"/>
<name>A0A916WDE9_9HYPH</name>
<comment type="caution">
    <text evidence="1">The sequence shown here is derived from an EMBL/GenBank/DDBJ whole genome shotgun (WGS) entry which is preliminary data.</text>
</comment>
<dbReference type="Proteomes" id="UP000646478">
    <property type="component" value="Unassembled WGS sequence"/>
</dbReference>
<organism evidence="1 2">
    <name type="scientific">Brucella endophytica</name>
    <dbReference type="NCBI Taxonomy" id="1963359"/>
    <lineage>
        <taxon>Bacteria</taxon>
        <taxon>Pseudomonadati</taxon>
        <taxon>Pseudomonadota</taxon>
        <taxon>Alphaproteobacteria</taxon>
        <taxon>Hyphomicrobiales</taxon>
        <taxon>Brucellaceae</taxon>
        <taxon>Brucella/Ochrobactrum group</taxon>
        <taxon>Brucella</taxon>
    </lineage>
</organism>
<dbReference type="RefSeq" id="WP_188823090.1">
    <property type="nucleotide sequence ID" value="NZ_BMHH01000005.1"/>
</dbReference>
<protein>
    <submittedName>
        <fullName evidence="1">Histidinol dehydrogenase</fullName>
    </submittedName>
</protein>
<dbReference type="InterPro" id="IPR011660">
    <property type="entry name" value="VapB-like"/>
</dbReference>
<accession>A0A916WDE9</accession>
<dbReference type="Pfam" id="PF07704">
    <property type="entry name" value="PSK_trans_fac"/>
    <property type="match status" value="1"/>
</dbReference>
<gene>
    <name evidence="1" type="ORF">GCM10011491_15400</name>
</gene>
<sequence>MPLFIRDDDVAAMAAELTRLTRARSKTEAVRMALRHELERTRETVPCQDRLARIHEMAAEIGLPNPDFDMKSYTDEMWGDN</sequence>
<keyword evidence="2" id="KW-1185">Reference proteome</keyword>
<evidence type="ECO:0000313" key="2">
    <source>
        <dbReference type="Proteomes" id="UP000646478"/>
    </source>
</evidence>
<evidence type="ECO:0000313" key="1">
    <source>
        <dbReference type="EMBL" id="GGA88546.1"/>
    </source>
</evidence>
<reference evidence="1" key="1">
    <citation type="journal article" date="2014" name="Int. J. Syst. Evol. Microbiol.">
        <title>Complete genome sequence of Corynebacterium casei LMG S-19264T (=DSM 44701T), isolated from a smear-ripened cheese.</title>
        <authorList>
            <consortium name="US DOE Joint Genome Institute (JGI-PGF)"/>
            <person name="Walter F."/>
            <person name="Albersmeier A."/>
            <person name="Kalinowski J."/>
            <person name="Ruckert C."/>
        </authorList>
    </citation>
    <scope>NUCLEOTIDE SEQUENCE</scope>
    <source>
        <strain evidence="1">CGMCC 1.15082</strain>
    </source>
</reference>
<reference evidence="1" key="2">
    <citation type="submission" date="2020-09" db="EMBL/GenBank/DDBJ databases">
        <authorList>
            <person name="Sun Q."/>
            <person name="Zhou Y."/>
        </authorList>
    </citation>
    <scope>NUCLEOTIDE SEQUENCE</scope>
    <source>
        <strain evidence="1">CGMCC 1.15082</strain>
    </source>
</reference>
<dbReference type="AlphaFoldDB" id="A0A916WDE9"/>